<dbReference type="SUPFAM" id="SSF46785">
    <property type="entry name" value="Winged helix' DNA-binding domain"/>
    <property type="match status" value="1"/>
</dbReference>
<dbReference type="InterPro" id="IPR036388">
    <property type="entry name" value="WH-like_DNA-bd_sf"/>
</dbReference>
<dbReference type="SUPFAM" id="SSF53335">
    <property type="entry name" value="S-adenosyl-L-methionine-dependent methyltransferases"/>
    <property type="match status" value="1"/>
</dbReference>
<gene>
    <name evidence="7" type="ORF">AC230_14125</name>
</gene>
<dbReference type="OrthoDB" id="4145676at2"/>
<evidence type="ECO:0000313" key="8">
    <source>
        <dbReference type="Proteomes" id="UP000037288"/>
    </source>
</evidence>
<accession>A0A0K9XDK7</accession>
<dbReference type="PROSITE" id="PS51683">
    <property type="entry name" value="SAM_OMT_II"/>
    <property type="match status" value="1"/>
</dbReference>
<keyword evidence="1 7" id="KW-0489">Methyltransferase</keyword>
<dbReference type="GO" id="GO:0046983">
    <property type="term" value="F:protein dimerization activity"/>
    <property type="evidence" value="ECO:0007669"/>
    <property type="project" value="InterPro"/>
</dbReference>
<keyword evidence="3" id="KW-0949">S-adenosyl-L-methionine</keyword>
<organism evidence="7 8">
    <name type="scientific">Streptomyces caatingaensis</name>
    <dbReference type="NCBI Taxonomy" id="1678637"/>
    <lineage>
        <taxon>Bacteria</taxon>
        <taxon>Bacillati</taxon>
        <taxon>Actinomycetota</taxon>
        <taxon>Actinomycetes</taxon>
        <taxon>Kitasatosporales</taxon>
        <taxon>Streptomycetaceae</taxon>
        <taxon>Streptomyces</taxon>
    </lineage>
</organism>
<dbReference type="Gene3D" id="3.40.50.150">
    <property type="entry name" value="Vaccinia Virus protein VP39"/>
    <property type="match status" value="1"/>
</dbReference>
<comment type="caution">
    <text evidence="7">The sequence shown here is derived from an EMBL/GenBank/DDBJ whole genome shotgun (WGS) entry which is preliminary data.</text>
</comment>
<dbReference type="InterPro" id="IPR029063">
    <property type="entry name" value="SAM-dependent_MTases_sf"/>
</dbReference>
<dbReference type="Pfam" id="PF00891">
    <property type="entry name" value="Methyltransf_2"/>
    <property type="match status" value="1"/>
</dbReference>
<evidence type="ECO:0000256" key="1">
    <source>
        <dbReference type="ARBA" id="ARBA00022603"/>
    </source>
</evidence>
<dbReference type="Pfam" id="PF08100">
    <property type="entry name" value="Dimerisation"/>
    <property type="match status" value="1"/>
</dbReference>
<dbReference type="Proteomes" id="UP000037288">
    <property type="component" value="Unassembled WGS sequence"/>
</dbReference>
<protein>
    <submittedName>
        <fullName evidence="7">SAM-dependent methyltransferase</fullName>
    </submittedName>
</protein>
<reference evidence="8" key="1">
    <citation type="submission" date="2015-07" db="EMBL/GenBank/DDBJ databases">
        <title>Draft genome sequence of Streptomyces sp. CMAA 1322, a bacterium isolated from Caatinga biome, from dry forest semiarid of Brazil.</title>
        <authorList>
            <person name="Santos S.N."/>
            <person name="Gacesa R."/>
            <person name="Taketani R.G."/>
            <person name="Long P.F."/>
            <person name="Melo I.S."/>
        </authorList>
    </citation>
    <scope>NUCLEOTIDE SEQUENCE [LARGE SCALE GENOMIC DNA]</scope>
    <source>
        <strain evidence="8">CMAA 1322</strain>
    </source>
</reference>
<dbReference type="PANTHER" id="PTHR43712">
    <property type="entry name" value="PUTATIVE (AFU_ORTHOLOGUE AFUA_4G14580)-RELATED"/>
    <property type="match status" value="1"/>
</dbReference>
<dbReference type="AlphaFoldDB" id="A0A0K9XDK7"/>
<feature type="domain" description="O-methyltransferase dimerisation" evidence="6">
    <location>
        <begin position="19"/>
        <end position="93"/>
    </location>
</feature>
<feature type="active site" description="Proton acceptor" evidence="4">
    <location>
        <position position="252"/>
    </location>
</feature>
<dbReference type="EMBL" id="LFXA01000009">
    <property type="protein sequence ID" value="KNB51519.1"/>
    <property type="molecule type" value="Genomic_DNA"/>
</dbReference>
<evidence type="ECO:0000313" key="7">
    <source>
        <dbReference type="EMBL" id="KNB51519.1"/>
    </source>
</evidence>
<dbReference type="GO" id="GO:0008171">
    <property type="term" value="F:O-methyltransferase activity"/>
    <property type="evidence" value="ECO:0007669"/>
    <property type="project" value="InterPro"/>
</dbReference>
<dbReference type="PATRIC" id="fig|1678637.3.peg.3047"/>
<dbReference type="InterPro" id="IPR001077">
    <property type="entry name" value="COMT_C"/>
</dbReference>
<dbReference type="PANTHER" id="PTHR43712:SF2">
    <property type="entry name" value="O-METHYLTRANSFERASE CICE"/>
    <property type="match status" value="1"/>
</dbReference>
<dbReference type="InterPro" id="IPR036390">
    <property type="entry name" value="WH_DNA-bd_sf"/>
</dbReference>
<proteinExistence type="predicted"/>
<dbReference type="RefSeq" id="WP_049716523.1">
    <property type="nucleotide sequence ID" value="NZ_LFXA01000009.1"/>
</dbReference>
<dbReference type="STRING" id="1678637.AC230_14125"/>
<keyword evidence="2 7" id="KW-0808">Transferase</keyword>
<keyword evidence="8" id="KW-1185">Reference proteome</keyword>
<dbReference type="GO" id="GO:0032259">
    <property type="term" value="P:methylation"/>
    <property type="evidence" value="ECO:0007669"/>
    <property type="project" value="UniProtKB-KW"/>
</dbReference>
<sequence>MATIPAGSGEHRSSTVLYDLMFGHVYASALRAVVDHGIPDLLGEGPRAVEELAERSGTRVGPLRRVLRLLSERGVFRESAGGVFGLTDVGEALRADVPGSHRAAVLWGTDEVFRRSAEGLGETLRTGRAGFEAAFGTGFFAYLAATPEKGRVFDAAMTSLAAQYGNDELIRECPFPGTGTVVDVAGGQGGLLRDVLLRHPGLDGVLFDRPGTVERHLLDVDELKGRWRVEGGDVFDGVPPGGDVYLLKNILHNWSDEDCLRILGSVRRAAAPGSRLLVIDAVLPEDGSPHPAVGMDTVMLMLFEGRERTATEFEGLLGRSGFRMSGAVPTTTLLSVVVAEAV</sequence>
<evidence type="ECO:0000256" key="3">
    <source>
        <dbReference type="ARBA" id="ARBA00022691"/>
    </source>
</evidence>
<dbReference type="PIRSF" id="PIRSF005739">
    <property type="entry name" value="O-mtase"/>
    <property type="match status" value="1"/>
</dbReference>
<name>A0A0K9XDK7_9ACTN</name>
<evidence type="ECO:0000256" key="2">
    <source>
        <dbReference type="ARBA" id="ARBA00022679"/>
    </source>
</evidence>
<dbReference type="Gene3D" id="1.10.10.10">
    <property type="entry name" value="Winged helix-like DNA-binding domain superfamily/Winged helix DNA-binding domain"/>
    <property type="match status" value="1"/>
</dbReference>
<feature type="domain" description="O-methyltransferase C-terminal" evidence="5">
    <location>
        <begin position="120"/>
        <end position="323"/>
    </location>
</feature>
<dbReference type="InterPro" id="IPR016461">
    <property type="entry name" value="COMT-like"/>
</dbReference>
<evidence type="ECO:0000259" key="5">
    <source>
        <dbReference type="Pfam" id="PF00891"/>
    </source>
</evidence>
<dbReference type="InterPro" id="IPR012967">
    <property type="entry name" value="COMT_dimerisation"/>
</dbReference>
<evidence type="ECO:0000259" key="6">
    <source>
        <dbReference type="Pfam" id="PF08100"/>
    </source>
</evidence>
<evidence type="ECO:0000256" key="4">
    <source>
        <dbReference type="PIRSR" id="PIRSR005739-1"/>
    </source>
</evidence>